<evidence type="ECO:0000313" key="1">
    <source>
        <dbReference type="EMBL" id="CAK0796456.1"/>
    </source>
</evidence>
<name>A0ABN9Q057_9DINO</name>
<sequence length="142" mass="15917">MAFGDPAASAASFYLQVLNEIAHAALGLNRGHHASAKTFFIRERLDPYITSRVREAVNGEFGELGELSTPHDGSLCLADSVPSILAEWDSLALDERRRYEHKAQEHDMKCQRQLAHQTDHQQQLASEAFSRCTRRRIGQSVV</sequence>
<proteinExistence type="predicted"/>
<accession>A0ABN9Q057</accession>
<organism evidence="1 2">
    <name type="scientific">Prorocentrum cordatum</name>
    <dbReference type="NCBI Taxonomy" id="2364126"/>
    <lineage>
        <taxon>Eukaryota</taxon>
        <taxon>Sar</taxon>
        <taxon>Alveolata</taxon>
        <taxon>Dinophyceae</taxon>
        <taxon>Prorocentrales</taxon>
        <taxon>Prorocentraceae</taxon>
        <taxon>Prorocentrum</taxon>
    </lineage>
</organism>
<keyword evidence="2" id="KW-1185">Reference proteome</keyword>
<reference evidence="1" key="1">
    <citation type="submission" date="2023-10" db="EMBL/GenBank/DDBJ databases">
        <authorList>
            <person name="Chen Y."/>
            <person name="Shah S."/>
            <person name="Dougan E. K."/>
            <person name="Thang M."/>
            <person name="Chan C."/>
        </authorList>
    </citation>
    <scope>NUCLEOTIDE SEQUENCE [LARGE SCALE GENOMIC DNA]</scope>
</reference>
<dbReference type="Proteomes" id="UP001189429">
    <property type="component" value="Unassembled WGS sequence"/>
</dbReference>
<gene>
    <name evidence="1" type="ORF">PCOR1329_LOCUS5834</name>
</gene>
<dbReference type="EMBL" id="CAUYUJ010001553">
    <property type="protein sequence ID" value="CAK0796456.1"/>
    <property type="molecule type" value="Genomic_DNA"/>
</dbReference>
<evidence type="ECO:0000313" key="2">
    <source>
        <dbReference type="Proteomes" id="UP001189429"/>
    </source>
</evidence>
<comment type="caution">
    <text evidence="1">The sequence shown here is derived from an EMBL/GenBank/DDBJ whole genome shotgun (WGS) entry which is preliminary data.</text>
</comment>
<protein>
    <submittedName>
        <fullName evidence="1">Uncharacterized protein</fullName>
    </submittedName>
</protein>